<sequence>MQTMYEDGYYWTHSTFGPSVRAAWRKVEIRNGAVGVIEADQPEHWFDQPFFFAVNTMVGKAD</sequence>
<accession>A0A1H5A1F2</accession>
<protein>
    <submittedName>
        <fullName evidence="1">Uncharacterized protein</fullName>
    </submittedName>
</protein>
<gene>
    <name evidence="1" type="ORF">SAMN05216178_6940</name>
</gene>
<dbReference type="Proteomes" id="UP000198982">
    <property type="component" value="Unassembled WGS sequence"/>
</dbReference>
<organism evidence="1 2">
    <name type="scientific">Pseudomonas saponiphila</name>
    <dbReference type="NCBI Taxonomy" id="556534"/>
    <lineage>
        <taxon>Bacteria</taxon>
        <taxon>Pseudomonadati</taxon>
        <taxon>Pseudomonadota</taxon>
        <taxon>Gammaproteobacteria</taxon>
        <taxon>Pseudomonadales</taxon>
        <taxon>Pseudomonadaceae</taxon>
        <taxon>Pseudomonas</taxon>
    </lineage>
</organism>
<dbReference type="EMBL" id="FNTJ01000003">
    <property type="protein sequence ID" value="SED36169.1"/>
    <property type="molecule type" value="Genomic_DNA"/>
</dbReference>
<reference evidence="2" key="1">
    <citation type="submission" date="2016-10" db="EMBL/GenBank/DDBJ databases">
        <authorList>
            <person name="Varghese N."/>
            <person name="Submissions S."/>
        </authorList>
    </citation>
    <scope>NUCLEOTIDE SEQUENCE [LARGE SCALE GENOMIC DNA]</scope>
    <source>
        <strain evidence="2">DSM 9751</strain>
    </source>
</reference>
<proteinExistence type="predicted"/>
<evidence type="ECO:0000313" key="2">
    <source>
        <dbReference type="Proteomes" id="UP000198982"/>
    </source>
</evidence>
<evidence type="ECO:0000313" key="1">
    <source>
        <dbReference type="EMBL" id="SED36169.1"/>
    </source>
</evidence>
<keyword evidence="2" id="KW-1185">Reference proteome</keyword>
<dbReference type="AlphaFoldDB" id="A0A1H5A1F2"/>
<dbReference type="RefSeq" id="WP_092320900.1">
    <property type="nucleotide sequence ID" value="NZ_FNTJ01000003.1"/>
</dbReference>
<name>A0A1H5A1F2_9PSED</name>